<dbReference type="InterPro" id="IPR000843">
    <property type="entry name" value="HTH_LacI"/>
</dbReference>
<dbReference type="PANTHER" id="PTHR30146">
    <property type="entry name" value="LACI-RELATED TRANSCRIPTIONAL REPRESSOR"/>
    <property type="match status" value="1"/>
</dbReference>
<sequence>MKVTMQDIAKELGIHSSTVSLALSESPKIAEETRRKIQTTAEAMGYRKNPYVSALMSARRNGRNPDDLPVIALIVAGETADEWKSRYNTSKFIEGCEDAAQNLGIRIDMFWVGEKGMSAERLNDILYSRGIRGTILVPAGAHREKLVHEWHDVALVSYGIYEVSLNIDSVRGDYYGNMESTLGILRENGFEKVGFAMETPYPYLNDNRWLSAYLMRRYAAPEKNRLEPWLDPEPSFDSFAKWFEQAQPDAIICVRPQRVLEWLDRMGLKVPGDISLVTVGTAVMDGEYSGIVENARACGKLALEMLFERIHHNQFGLVGSPHHITVSGNWNAGSTARYRV</sequence>
<evidence type="ECO:0000256" key="2">
    <source>
        <dbReference type="ARBA" id="ARBA00023015"/>
    </source>
</evidence>
<dbReference type="PANTHER" id="PTHR30146:SF148">
    <property type="entry name" value="HTH-TYPE TRANSCRIPTIONAL REPRESSOR PURR-RELATED"/>
    <property type="match status" value="1"/>
</dbReference>
<keyword evidence="2" id="KW-0805">Transcription regulation</keyword>
<dbReference type="SUPFAM" id="SSF53822">
    <property type="entry name" value="Periplasmic binding protein-like I"/>
    <property type="match status" value="1"/>
</dbReference>
<dbReference type="CDD" id="cd01392">
    <property type="entry name" value="HTH_LacI"/>
    <property type="match status" value="1"/>
</dbReference>
<proteinExistence type="predicted"/>
<name>A0A6C2U9F6_PONDE</name>
<keyword evidence="7" id="KW-1185">Reference proteome</keyword>
<dbReference type="SMART" id="SM00354">
    <property type="entry name" value="HTH_LACI"/>
    <property type="match status" value="1"/>
</dbReference>
<dbReference type="GO" id="GO:0000976">
    <property type="term" value="F:transcription cis-regulatory region binding"/>
    <property type="evidence" value="ECO:0007669"/>
    <property type="project" value="TreeGrafter"/>
</dbReference>
<gene>
    <name evidence="6" type="primary">cytR_7</name>
    <name evidence="6" type="ORF">PDESU_05271</name>
</gene>
<evidence type="ECO:0000313" key="7">
    <source>
        <dbReference type="Proteomes" id="UP000366872"/>
    </source>
</evidence>
<dbReference type="GO" id="GO:0003700">
    <property type="term" value="F:DNA-binding transcription factor activity"/>
    <property type="evidence" value="ECO:0007669"/>
    <property type="project" value="TreeGrafter"/>
</dbReference>
<dbReference type="EMBL" id="CAAHFG010000004">
    <property type="protein sequence ID" value="VGO16680.1"/>
    <property type="molecule type" value="Genomic_DNA"/>
</dbReference>
<dbReference type="SUPFAM" id="SSF47413">
    <property type="entry name" value="lambda repressor-like DNA-binding domains"/>
    <property type="match status" value="1"/>
</dbReference>
<dbReference type="Proteomes" id="UP000366872">
    <property type="component" value="Unassembled WGS sequence"/>
</dbReference>
<evidence type="ECO:0000313" key="6">
    <source>
        <dbReference type="EMBL" id="VGO16680.1"/>
    </source>
</evidence>
<keyword evidence="3" id="KW-0238">DNA-binding</keyword>
<feature type="domain" description="HTH lacI-type" evidence="5">
    <location>
        <begin position="3"/>
        <end position="57"/>
    </location>
</feature>
<dbReference type="InterPro" id="IPR010982">
    <property type="entry name" value="Lambda_DNA-bd_dom_sf"/>
</dbReference>
<keyword evidence="4" id="KW-0804">Transcription</keyword>
<evidence type="ECO:0000259" key="5">
    <source>
        <dbReference type="PROSITE" id="PS50932"/>
    </source>
</evidence>
<dbReference type="Gene3D" id="3.40.50.2300">
    <property type="match status" value="2"/>
</dbReference>
<dbReference type="InterPro" id="IPR028082">
    <property type="entry name" value="Peripla_BP_I"/>
</dbReference>
<organism evidence="6 7">
    <name type="scientific">Pontiella desulfatans</name>
    <dbReference type="NCBI Taxonomy" id="2750659"/>
    <lineage>
        <taxon>Bacteria</taxon>
        <taxon>Pseudomonadati</taxon>
        <taxon>Kiritimatiellota</taxon>
        <taxon>Kiritimatiellia</taxon>
        <taxon>Kiritimatiellales</taxon>
        <taxon>Pontiellaceae</taxon>
        <taxon>Pontiella</taxon>
    </lineage>
</organism>
<evidence type="ECO:0000256" key="3">
    <source>
        <dbReference type="ARBA" id="ARBA00023125"/>
    </source>
</evidence>
<evidence type="ECO:0000256" key="1">
    <source>
        <dbReference type="ARBA" id="ARBA00022491"/>
    </source>
</evidence>
<dbReference type="Pfam" id="PF00356">
    <property type="entry name" value="LacI"/>
    <property type="match status" value="1"/>
</dbReference>
<dbReference type="Gene3D" id="1.10.260.40">
    <property type="entry name" value="lambda repressor-like DNA-binding domains"/>
    <property type="match status" value="1"/>
</dbReference>
<reference evidence="6 7" key="1">
    <citation type="submission" date="2019-04" db="EMBL/GenBank/DDBJ databases">
        <authorList>
            <person name="Van Vliet M D."/>
        </authorList>
    </citation>
    <scope>NUCLEOTIDE SEQUENCE [LARGE SCALE GENOMIC DNA]</scope>
    <source>
        <strain evidence="6 7">F1</strain>
    </source>
</reference>
<protein>
    <submittedName>
        <fullName evidence="6">HTH-type transcriptional repressor CytR</fullName>
    </submittedName>
</protein>
<dbReference type="PROSITE" id="PS50932">
    <property type="entry name" value="HTH_LACI_2"/>
    <property type="match status" value="1"/>
</dbReference>
<dbReference type="Pfam" id="PF13377">
    <property type="entry name" value="Peripla_BP_3"/>
    <property type="match status" value="1"/>
</dbReference>
<evidence type="ECO:0000256" key="4">
    <source>
        <dbReference type="ARBA" id="ARBA00023163"/>
    </source>
</evidence>
<dbReference type="AlphaFoldDB" id="A0A6C2U9F6"/>
<keyword evidence="1" id="KW-0678">Repressor</keyword>
<accession>A0A6C2U9F6</accession>
<dbReference type="InterPro" id="IPR046335">
    <property type="entry name" value="LacI/GalR-like_sensor"/>
</dbReference>
<dbReference type="RefSeq" id="WP_136082210.1">
    <property type="nucleotide sequence ID" value="NZ_CAAHFG010000004.1"/>
</dbReference>